<feature type="transmembrane region" description="Helical" evidence="1">
    <location>
        <begin position="157"/>
        <end position="177"/>
    </location>
</feature>
<keyword evidence="1" id="KW-0812">Transmembrane</keyword>
<reference evidence="3" key="2">
    <citation type="submission" date="2020-05" db="UniProtKB">
        <authorList>
            <consortium name="EnsemblMetazoa"/>
        </authorList>
    </citation>
    <scope>IDENTIFICATION</scope>
    <source>
        <strain evidence="3">IAEA</strain>
    </source>
</reference>
<keyword evidence="1" id="KW-1133">Transmembrane helix</keyword>
<organism evidence="3 4">
    <name type="scientific">Glossina brevipalpis</name>
    <dbReference type="NCBI Taxonomy" id="37001"/>
    <lineage>
        <taxon>Eukaryota</taxon>
        <taxon>Metazoa</taxon>
        <taxon>Ecdysozoa</taxon>
        <taxon>Arthropoda</taxon>
        <taxon>Hexapoda</taxon>
        <taxon>Insecta</taxon>
        <taxon>Pterygota</taxon>
        <taxon>Neoptera</taxon>
        <taxon>Endopterygota</taxon>
        <taxon>Diptera</taxon>
        <taxon>Brachycera</taxon>
        <taxon>Muscomorpha</taxon>
        <taxon>Hippoboscoidea</taxon>
        <taxon>Glossinidae</taxon>
        <taxon>Glossina</taxon>
    </lineage>
</organism>
<feature type="chain" id="PRO_5008400328" evidence="2">
    <location>
        <begin position="24"/>
        <end position="179"/>
    </location>
</feature>
<evidence type="ECO:0000313" key="3">
    <source>
        <dbReference type="EnsemblMetazoa" id="GBRI019366-PA"/>
    </source>
</evidence>
<evidence type="ECO:0000256" key="2">
    <source>
        <dbReference type="SAM" id="SignalP"/>
    </source>
</evidence>
<reference evidence="4" key="1">
    <citation type="submission" date="2014-03" db="EMBL/GenBank/DDBJ databases">
        <authorList>
            <person name="Aksoy S."/>
            <person name="Warren W."/>
            <person name="Wilson R.K."/>
        </authorList>
    </citation>
    <scope>NUCLEOTIDE SEQUENCE [LARGE SCALE GENOMIC DNA]</scope>
    <source>
        <strain evidence="4">IAEA</strain>
    </source>
</reference>
<dbReference type="EnsemblMetazoa" id="GBRI019366-RA">
    <property type="protein sequence ID" value="GBRI019366-PA"/>
    <property type="gene ID" value="GBRI019366"/>
</dbReference>
<dbReference type="Proteomes" id="UP000091820">
    <property type="component" value="Unassembled WGS sequence"/>
</dbReference>
<dbReference type="AlphaFoldDB" id="A0A1A9WGY8"/>
<sequence>MFSKMAVLVQTLMFLCLMTRCKTKVNILEKETGDAAAEMKAQEGWQHGLAVREYSTFFVPSTKDVNFHPYLHMTRGILNVDKIGPKEQKPYELMLPTPTGFFLHIVNILPKQGKGTIKTYVNGKQITAKECKEPDTSRKRKAKAKKRQTPGKDVSKIFLYFLYILYLYIIVSFSFNVKR</sequence>
<name>A0A1A9WGY8_9MUSC</name>
<evidence type="ECO:0000256" key="1">
    <source>
        <dbReference type="SAM" id="Phobius"/>
    </source>
</evidence>
<dbReference type="VEuPathDB" id="VectorBase:GBRI019366"/>
<keyword evidence="4" id="KW-1185">Reference proteome</keyword>
<proteinExistence type="predicted"/>
<keyword evidence="2" id="KW-0732">Signal</keyword>
<accession>A0A1A9WGY8</accession>
<protein>
    <submittedName>
        <fullName evidence="3">Uncharacterized protein</fullName>
    </submittedName>
</protein>
<feature type="signal peptide" evidence="2">
    <location>
        <begin position="1"/>
        <end position="23"/>
    </location>
</feature>
<keyword evidence="1" id="KW-0472">Membrane</keyword>
<evidence type="ECO:0000313" key="4">
    <source>
        <dbReference type="Proteomes" id="UP000091820"/>
    </source>
</evidence>